<dbReference type="Pfam" id="PF00037">
    <property type="entry name" value="Fer4"/>
    <property type="match status" value="1"/>
</dbReference>
<dbReference type="EMBL" id="CP002838">
    <property type="protein sequence ID" value="AEM38776.1"/>
    <property type="molecule type" value="Genomic_DNA"/>
</dbReference>
<protein>
    <recommendedName>
        <fullName evidence="1">4Fe-4S ferredoxin-type domain-containing protein</fullName>
    </recommendedName>
</protein>
<dbReference type="InterPro" id="IPR017896">
    <property type="entry name" value="4Fe4S_Fe-S-bd"/>
</dbReference>
<dbReference type="RefSeq" id="WP_014026453.1">
    <property type="nucleotide sequence ID" value="NC_015931.1"/>
</dbReference>
<dbReference type="PROSITE" id="PS00198">
    <property type="entry name" value="4FE4S_FER_1"/>
    <property type="match status" value="1"/>
</dbReference>
<name>G0EE82_PYRF1</name>
<dbReference type="InParanoid" id="G0EE82"/>
<dbReference type="OrthoDB" id="23833at2157"/>
<keyword evidence="3" id="KW-1185">Reference proteome</keyword>
<proteinExistence type="predicted"/>
<dbReference type="PROSITE" id="PS51379">
    <property type="entry name" value="4FE4S_FER_2"/>
    <property type="match status" value="1"/>
</dbReference>
<reference evidence="2 3" key="1">
    <citation type="journal article" date="2011" name="Stand. Genomic Sci.">
        <title>Complete genome sequence of the hyperthermophilic chemolithoautotroph Pyrolobus fumarii type strain (1A).</title>
        <authorList>
            <person name="Anderson I."/>
            <person name="Goker M."/>
            <person name="Nolan M."/>
            <person name="Lucas S."/>
            <person name="Hammon N."/>
            <person name="Deshpande S."/>
            <person name="Cheng J.F."/>
            <person name="Tapia R."/>
            <person name="Han C."/>
            <person name="Goodwin L."/>
            <person name="Pitluck S."/>
            <person name="Huntemann M."/>
            <person name="Liolios K."/>
            <person name="Ivanova N."/>
            <person name="Pagani I."/>
            <person name="Mavromatis K."/>
            <person name="Ovchinikova G."/>
            <person name="Pati A."/>
            <person name="Chen A."/>
            <person name="Palaniappan K."/>
            <person name="Land M."/>
            <person name="Hauser L."/>
            <person name="Brambilla E.M."/>
            <person name="Huber H."/>
            <person name="Yasawong M."/>
            <person name="Rohde M."/>
            <person name="Spring S."/>
            <person name="Abt B."/>
            <person name="Sikorski J."/>
            <person name="Wirth R."/>
            <person name="Detter J.C."/>
            <person name="Woyke T."/>
            <person name="Bristow J."/>
            <person name="Eisen J.A."/>
            <person name="Markowitz V."/>
            <person name="Hugenholtz P."/>
            <person name="Kyrpides N.C."/>
            <person name="Klenk H.P."/>
            <person name="Lapidus A."/>
        </authorList>
    </citation>
    <scope>NUCLEOTIDE SEQUENCE [LARGE SCALE GENOMIC DNA]</scope>
    <source>
        <strain evidence="3">DSM 11204 / 1A</strain>
    </source>
</reference>
<dbReference type="KEGG" id="pfm:Pyrfu_0907"/>
<dbReference type="InterPro" id="IPR017900">
    <property type="entry name" value="4Fe4S_Fe_S_CS"/>
</dbReference>
<dbReference type="STRING" id="694429.Pyrfu_0907"/>
<organism evidence="2 3">
    <name type="scientific">Pyrolobus fumarii (strain DSM 11204 / 1A)</name>
    <dbReference type="NCBI Taxonomy" id="694429"/>
    <lineage>
        <taxon>Archaea</taxon>
        <taxon>Thermoproteota</taxon>
        <taxon>Thermoprotei</taxon>
        <taxon>Desulfurococcales</taxon>
        <taxon>Pyrodictiaceae</taxon>
        <taxon>Pyrolobus</taxon>
    </lineage>
</organism>
<dbReference type="GeneID" id="11139381"/>
<dbReference type="eggNOG" id="arCOG02449">
    <property type="taxonomic scope" value="Archaea"/>
</dbReference>
<gene>
    <name evidence="2" type="ordered locus">Pyrfu_0907</name>
</gene>
<dbReference type="HOGENOM" id="CLU_2461893_0_0_2"/>
<accession>G0EE82</accession>
<sequence>MTGEISVKFYPCGSVRLSKDRCTGCGDCVKLCPVNALKLEDGTVVQVGVCVVCLGCMAVCKERAIQVDVVECPEELEVDVTSKNNVNV</sequence>
<dbReference type="Proteomes" id="UP000001037">
    <property type="component" value="Chromosome"/>
</dbReference>
<evidence type="ECO:0000259" key="1">
    <source>
        <dbReference type="PROSITE" id="PS51379"/>
    </source>
</evidence>
<dbReference type="Gene3D" id="3.30.70.20">
    <property type="match status" value="1"/>
</dbReference>
<evidence type="ECO:0000313" key="2">
    <source>
        <dbReference type="EMBL" id="AEM38776.1"/>
    </source>
</evidence>
<evidence type="ECO:0000313" key="3">
    <source>
        <dbReference type="Proteomes" id="UP000001037"/>
    </source>
</evidence>
<feature type="domain" description="4Fe-4S ferredoxin-type" evidence="1">
    <location>
        <begin position="13"/>
        <end position="42"/>
    </location>
</feature>
<dbReference type="AlphaFoldDB" id="G0EE82"/>
<dbReference type="GO" id="GO:0016491">
    <property type="term" value="F:oxidoreductase activity"/>
    <property type="evidence" value="ECO:0007669"/>
    <property type="project" value="UniProtKB-ARBA"/>
</dbReference>
<dbReference type="SUPFAM" id="SSF54862">
    <property type="entry name" value="4Fe-4S ferredoxins"/>
    <property type="match status" value="1"/>
</dbReference>